<name>A0ABY3VZS1_9HYPH</name>
<feature type="transmembrane region" description="Helical" evidence="1">
    <location>
        <begin position="100"/>
        <end position="122"/>
    </location>
</feature>
<keyword evidence="1" id="KW-0472">Membrane</keyword>
<sequence length="195" mass="22285">MALRRILSLKRLVFFGIVVAVFCAVYGEMKALGMTWGVFLRALAFYGIPGILLMVGYEVLQRRGVNKVFFFKMLLFGFIFVAVTHFIYKQAEHSAMAWLWFSNRWVFDVLWCLVLGLVLALIDRGAKRLGITWFDFLYMGGESSVVPQACFWKRMAIGCIVLLCLVCALVAAQAFLCDKEKMLGLVCIESCFRQW</sequence>
<proteinExistence type="predicted"/>
<evidence type="ECO:0000313" key="2">
    <source>
        <dbReference type="EMBL" id="UNF28835.1"/>
    </source>
</evidence>
<organism evidence="2 3">
    <name type="scientific">Bartonella krasnovii</name>
    <dbReference type="NCBI Taxonomy" id="2267275"/>
    <lineage>
        <taxon>Bacteria</taxon>
        <taxon>Pseudomonadati</taxon>
        <taxon>Pseudomonadota</taxon>
        <taxon>Alphaproteobacteria</taxon>
        <taxon>Hyphomicrobiales</taxon>
        <taxon>Bartonellaceae</taxon>
        <taxon>Bartonella</taxon>
    </lineage>
</organism>
<feature type="transmembrane region" description="Helical" evidence="1">
    <location>
        <begin position="155"/>
        <end position="176"/>
    </location>
</feature>
<keyword evidence="1" id="KW-0812">Transmembrane</keyword>
<keyword evidence="1" id="KW-1133">Transmembrane helix</keyword>
<gene>
    <name evidence="2" type="ORF">MNL13_06420</name>
</gene>
<evidence type="ECO:0000256" key="1">
    <source>
        <dbReference type="SAM" id="Phobius"/>
    </source>
</evidence>
<feature type="transmembrane region" description="Helical" evidence="1">
    <location>
        <begin position="69"/>
        <end position="88"/>
    </location>
</feature>
<protein>
    <submittedName>
        <fullName evidence="2">Uncharacterized protein</fullName>
    </submittedName>
</protein>
<feature type="transmembrane region" description="Helical" evidence="1">
    <location>
        <begin position="38"/>
        <end position="57"/>
    </location>
</feature>
<reference evidence="2 3" key="1">
    <citation type="submission" date="2022-02" db="EMBL/GenBank/DDBJ databases">
        <title>Genomic structural plasticity of rodent-associated Bartonella in nature.</title>
        <authorList>
            <person name="Sousa K.C.M."/>
            <person name="Gutierrez R."/>
            <person name="Yahalomi D."/>
            <person name="Shalit T."/>
            <person name="Markus B."/>
            <person name="Nachum-Biala Y."/>
            <person name="Hawlena H."/>
            <person name="Marcos-Hadad E."/>
            <person name="Hazkani-Covo E."/>
            <person name="Neves H.R."/>
            <person name="Covo S."/>
            <person name="Harrus S."/>
        </authorList>
    </citation>
    <scope>NUCLEOTIDE SEQUENCE [LARGE SCALE GENOMIC DNA]</scope>
    <source>
        <strain evidence="2 3">B35_1_2</strain>
    </source>
</reference>
<evidence type="ECO:0000313" key="3">
    <source>
        <dbReference type="Proteomes" id="UP000829580"/>
    </source>
</evidence>
<feature type="transmembrane region" description="Helical" evidence="1">
    <location>
        <begin position="12"/>
        <end position="32"/>
    </location>
</feature>
<dbReference type="EMBL" id="CP093033">
    <property type="protein sequence ID" value="UNF28835.1"/>
    <property type="molecule type" value="Genomic_DNA"/>
</dbReference>
<accession>A0ABY3VZS1</accession>
<dbReference type="Proteomes" id="UP000829580">
    <property type="component" value="Chromosome"/>
</dbReference>
<dbReference type="RefSeq" id="WP_241439148.1">
    <property type="nucleotide sequence ID" value="NZ_CP093033.1"/>
</dbReference>
<keyword evidence="3" id="KW-1185">Reference proteome</keyword>